<keyword evidence="4" id="KW-0233">DNA recombination</keyword>
<comment type="similarity">
    <text evidence="1">Belongs to the 'phage' integrase family.</text>
</comment>
<gene>
    <name evidence="6" type="ORF">I1A42_16145</name>
</gene>
<dbReference type="InterPro" id="IPR011010">
    <property type="entry name" value="DNA_brk_join_enz"/>
</dbReference>
<dbReference type="SUPFAM" id="SSF56349">
    <property type="entry name" value="DNA breaking-rejoining enzymes"/>
    <property type="match status" value="1"/>
</dbReference>
<keyword evidence="2" id="KW-0229">DNA integration</keyword>
<dbReference type="InterPro" id="IPR010998">
    <property type="entry name" value="Integrase_recombinase_N"/>
</dbReference>
<sequence>MRNNNQLWTFVHDIEYPSVLRFDHQTGEVISTVDKREGVYQFRWPDGRTCFPVEMYLSDISDTKRVKKSDGGTVGTYATDLTHLVRYCYHEKVQFHELRTADIDELIRQLVADKRSNGRRARSNDTIRQGILPKIVAFLKWLQKEHYPQLNLIGVDTTKVRFQIKLKVVKKTGKNGKGFGETEVFPTKLPRSTPQLKTPISAAVINQLWDSINDTRSEMRLNDRLLKLFDETDQEEHLDYMYHRRRFQLTMLEATGLRPQELVQIEYDDNIELVENNKIKIPTLKREEGRFRIIPIEKSVAIKVLLFMEDHRKKLIDRLKKNGLIADENDVDDYIFLGSENAKQVQPDAAYQEFRRLNIRAGVEVKSCQSMFRHRFITNMVKIHLCSFMDKNPLKNKYNINDHDYRTILRKVAGFTDHKDPKSLFHYIDFAWEELDVFSYAYEVSNLQSRLNAISISVKDLKLKVNSFGLDSDMANQILAGLSDIEEEANLLFDNNSKQ</sequence>
<keyword evidence="3" id="KW-0238">DNA-binding</keyword>
<dbReference type="InterPro" id="IPR013762">
    <property type="entry name" value="Integrase-like_cat_sf"/>
</dbReference>
<dbReference type="Gene3D" id="1.10.150.130">
    <property type="match status" value="1"/>
</dbReference>
<evidence type="ECO:0000313" key="6">
    <source>
        <dbReference type="EMBL" id="MBF9002008.1"/>
    </source>
</evidence>
<evidence type="ECO:0000256" key="2">
    <source>
        <dbReference type="ARBA" id="ARBA00022908"/>
    </source>
</evidence>
<evidence type="ECO:0000256" key="3">
    <source>
        <dbReference type="ARBA" id="ARBA00023125"/>
    </source>
</evidence>
<dbReference type="CDD" id="cd00397">
    <property type="entry name" value="DNA_BRE_C"/>
    <property type="match status" value="1"/>
</dbReference>
<dbReference type="InterPro" id="IPR002104">
    <property type="entry name" value="Integrase_catalytic"/>
</dbReference>
<keyword evidence="7" id="KW-1185">Reference proteome</keyword>
<evidence type="ECO:0000313" key="7">
    <source>
        <dbReference type="Proteomes" id="UP000597206"/>
    </source>
</evidence>
<accession>A0ABS0GHT8</accession>
<dbReference type="Gene3D" id="1.10.443.10">
    <property type="entry name" value="Intergrase catalytic core"/>
    <property type="match status" value="1"/>
</dbReference>
<dbReference type="PANTHER" id="PTHR30349:SF41">
    <property type="entry name" value="INTEGRASE_RECOMBINASE PROTEIN MJ0367-RELATED"/>
    <property type="match status" value="1"/>
</dbReference>
<dbReference type="Pfam" id="PF00589">
    <property type="entry name" value="Phage_integrase"/>
    <property type="match status" value="1"/>
</dbReference>
<organism evidence="6 7">
    <name type="scientific">Vibrio nitrifigilis</name>
    <dbReference type="NCBI Taxonomy" id="2789781"/>
    <lineage>
        <taxon>Bacteria</taxon>
        <taxon>Pseudomonadati</taxon>
        <taxon>Pseudomonadota</taxon>
        <taxon>Gammaproteobacteria</taxon>
        <taxon>Vibrionales</taxon>
        <taxon>Vibrionaceae</taxon>
        <taxon>Vibrio</taxon>
    </lineage>
</organism>
<dbReference type="PANTHER" id="PTHR30349">
    <property type="entry name" value="PHAGE INTEGRASE-RELATED"/>
    <property type="match status" value="1"/>
</dbReference>
<dbReference type="EMBL" id="JADPMR010000003">
    <property type="protein sequence ID" value="MBF9002008.1"/>
    <property type="molecule type" value="Genomic_DNA"/>
</dbReference>
<reference evidence="6 7" key="1">
    <citation type="submission" date="2020-11" db="EMBL/GenBank/DDBJ databases">
        <title>Vibrio nitrifigilis sp. nov., a marine nitrogen-fixing bacterium isolated from the lagoon sediment of an islet inside an atoll.</title>
        <authorList>
            <person name="Wang L.-T."/>
            <person name="Shieh W.Y."/>
        </authorList>
    </citation>
    <scope>NUCLEOTIDE SEQUENCE [LARGE SCALE GENOMIC DNA]</scope>
    <source>
        <strain evidence="6 7">NFV-1</strain>
    </source>
</reference>
<dbReference type="PROSITE" id="PS51898">
    <property type="entry name" value="TYR_RECOMBINASE"/>
    <property type="match status" value="1"/>
</dbReference>
<proteinExistence type="inferred from homology"/>
<evidence type="ECO:0000256" key="1">
    <source>
        <dbReference type="ARBA" id="ARBA00008857"/>
    </source>
</evidence>
<comment type="caution">
    <text evidence="6">The sequence shown here is derived from an EMBL/GenBank/DDBJ whole genome shotgun (WGS) entry which is preliminary data.</text>
</comment>
<name>A0ABS0GHT8_9VIBR</name>
<dbReference type="Proteomes" id="UP000597206">
    <property type="component" value="Unassembled WGS sequence"/>
</dbReference>
<evidence type="ECO:0000259" key="5">
    <source>
        <dbReference type="PROSITE" id="PS51898"/>
    </source>
</evidence>
<dbReference type="RefSeq" id="WP_196124057.1">
    <property type="nucleotide sequence ID" value="NZ_JADPMR010000003.1"/>
</dbReference>
<dbReference type="InterPro" id="IPR050090">
    <property type="entry name" value="Tyrosine_recombinase_XerCD"/>
</dbReference>
<feature type="domain" description="Tyr recombinase" evidence="5">
    <location>
        <begin position="224"/>
        <end position="440"/>
    </location>
</feature>
<evidence type="ECO:0000256" key="4">
    <source>
        <dbReference type="ARBA" id="ARBA00023172"/>
    </source>
</evidence>
<protein>
    <submittedName>
        <fullName evidence="6">Site-specific integrase</fullName>
    </submittedName>
</protein>